<accession>A0ABD5RR21</accession>
<sequence>MNSVSERLLPRSRARIGYWLLALLALVVLVGAVYLFVGTLVTGLFLYYAVRPINRRIRSRIDGDGLAAMLTLVLVVLPLLALVGYVAFVAVQNVNSVFAQYNVQSLIQPYVDVEQIRNLSELANEPRALLEQLRQSGFQGVVSMILGVVGILANAVVHVFLMTAVVFYLLRDDRKFAGWYRSAVGTGSPAHVIGQHMDRDISSVYFSNVLFMTSIAVFSAAFYSAFNVVAPSSVQIPLPIVLGVLTGVASIVPLVVGKIVYVPIAVFLFGAAFQSPAEVLLYPIGFTVFAFLFLDFIPLTFLLPLLAGRSLHSGLMIFAYVGGTLVFGWYGLFLGPLILVVGLRIAQDIVPALLRGDAVTPGPSNEPAPETDTDADGESPADDGPPAESRGEGTRSDGGERDSRVSEEEGSDSRVSDGGQHDE</sequence>
<feature type="region of interest" description="Disordered" evidence="6">
    <location>
        <begin position="358"/>
        <end position="423"/>
    </location>
</feature>
<reference evidence="8 9" key="1">
    <citation type="journal article" date="2019" name="Int. J. Syst. Evol. Microbiol.">
        <title>The Global Catalogue of Microorganisms (GCM) 10K type strain sequencing project: providing services to taxonomists for standard genome sequencing and annotation.</title>
        <authorList>
            <consortium name="The Broad Institute Genomics Platform"/>
            <consortium name="The Broad Institute Genome Sequencing Center for Infectious Disease"/>
            <person name="Wu L."/>
            <person name="Ma J."/>
        </authorList>
    </citation>
    <scope>NUCLEOTIDE SEQUENCE [LARGE SCALE GENOMIC DNA]</scope>
    <source>
        <strain evidence="8 9">CGMCC 1.12543</strain>
    </source>
</reference>
<feature type="transmembrane region" description="Helical" evidence="7">
    <location>
        <begin position="16"/>
        <end position="49"/>
    </location>
</feature>
<feature type="transmembrane region" description="Helical" evidence="7">
    <location>
        <begin position="144"/>
        <end position="170"/>
    </location>
</feature>
<comment type="caution">
    <text evidence="8">The sequence shown here is derived from an EMBL/GenBank/DDBJ whole genome shotgun (WGS) entry which is preliminary data.</text>
</comment>
<comment type="subcellular location">
    <subcellularLocation>
        <location evidence="1">Membrane</location>
        <topology evidence="1">Multi-pass membrane protein</topology>
    </subcellularLocation>
</comment>
<feature type="compositionally biased region" description="Basic and acidic residues" evidence="6">
    <location>
        <begin position="389"/>
        <end position="423"/>
    </location>
</feature>
<dbReference type="EMBL" id="JBHSQH010000001">
    <property type="protein sequence ID" value="MFC5972664.1"/>
    <property type="molecule type" value="Genomic_DNA"/>
</dbReference>
<evidence type="ECO:0000313" key="8">
    <source>
        <dbReference type="EMBL" id="MFC5972664.1"/>
    </source>
</evidence>
<dbReference type="RefSeq" id="WP_247416311.1">
    <property type="nucleotide sequence ID" value="NZ_JALLGW010000001.1"/>
</dbReference>
<keyword evidence="3 7" id="KW-0812">Transmembrane</keyword>
<gene>
    <name evidence="8" type="ORF">ACFPYI_15110</name>
</gene>
<feature type="transmembrane region" description="Helical" evidence="7">
    <location>
        <begin position="70"/>
        <end position="91"/>
    </location>
</feature>
<feature type="compositionally biased region" description="Acidic residues" evidence="6">
    <location>
        <begin position="369"/>
        <end position="381"/>
    </location>
</feature>
<comment type="similarity">
    <text evidence="2">Belongs to the autoinducer-2 exporter (AI-2E) (TC 2.A.86) family.</text>
</comment>
<proteinExistence type="inferred from homology"/>
<dbReference type="InterPro" id="IPR002549">
    <property type="entry name" value="AI-2E-like"/>
</dbReference>
<evidence type="ECO:0000256" key="7">
    <source>
        <dbReference type="SAM" id="Phobius"/>
    </source>
</evidence>
<feature type="transmembrane region" description="Helical" evidence="7">
    <location>
        <begin position="327"/>
        <end position="346"/>
    </location>
</feature>
<dbReference type="Pfam" id="PF01594">
    <property type="entry name" value="AI-2E_transport"/>
    <property type="match status" value="1"/>
</dbReference>
<feature type="transmembrane region" description="Helical" evidence="7">
    <location>
        <begin position="238"/>
        <end position="268"/>
    </location>
</feature>
<organism evidence="8 9">
    <name type="scientific">Halomarina salina</name>
    <dbReference type="NCBI Taxonomy" id="1872699"/>
    <lineage>
        <taxon>Archaea</taxon>
        <taxon>Methanobacteriati</taxon>
        <taxon>Methanobacteriota</taxon>
        <taxon>Stenosarchaea group</taxon>
        <taxon>Halobacteria</taxon>
        <taxon>Halobacteriales</taxon>
        <taxon>Natronomonadaceae</taxon>
        <taxon>Halomarina</taxon>
    </lineage>
</organism>
<evidence type="ECO:0000256" key="1">
    <source>
        <dbReference type="ARBA" id="ARBA00004141"/>
    </source>
</evidence>
<evidence type="ECO:0000313" key="9">
    <source>
        <dbReference type="Proteomes" id="UP001596099"/>
    </source>
</evidence>
<dbReference type="AlphaFoldDB" id="A0ABD5RR21"/>
<evidence type="ECO:0000256" key="5">
    <source>
        <dbReference type="ARBA" id="ARBA00023136"/>
    </source>
</evidence>
<feature type="transmembrane region" description="Helical" evidence="7">
    <location>
        <begin position="205"/>
        <end position="226"/>
    </location>
</feature>
<dbReference type="Proteomes" id="UP001596099">
    <property type="component" value="Unassembled WGS sequence"/>
</dbReference>
<keyword evidence="5 7" id="KW-0472">Membrane</keyword>
<feature type="transmembrane region" description="Helical" evidence="7">
    <location>
        <begin position="280"/>
        <end position="307"/>
    </location>
</feature>
<protein>
    <submittedName>
        <fullName evidence="8">AI-2E family transporter</fullName>
    </submittedName>
</protein>
<evidence type="ECO:0000256" key="3">
    <source>
        <dbReference type="ARBA" id="ARBA00022692"/>
    </source>
</evidence>
<keyword evidence="4 7" id="KW-1133">Transmembrane helix</keyword>
<keyword evidence="9" id="KW-1185">Reference proteome</keyword>
<evidence type="ECO:0000256" key="6">
    <source>
        <dbReference type="SAM" id="MobiDB-lite"/>
    </source>
</evidence>
<name>A0ABD5RR21_9EURY</name>
<evidence type="ECO:0000256" key="4">
    <source>
        <dbReference type="ARBA" id="ARBA00022989"/>
    </source>
</evidence>
<evidence type="ECO:0000256" key="2">
    <source>
        <dbReference type="ARBA" id="ARBA00009773"/>
    </source>
</evidence>
<dbReference type="GO" id="GO:0016020">
    <property type="term" value="C:membrane"/>
    <property type="evidence" value="ECO:0007669"/>
    <property type="project" value="UniProtKB-SubCell"/>
</dbReference>